<evidence type="ECO:0000313" key="2">
    <source>
        <dbReference type="Proteomes" id="UP000009096"/>
    </source>
</evidence>
<dbReference type="OrthoDB" id="407275at2759"/>
<dbReference type="AlphaFoldDB" id="W7MGY3"/>
<evidence type="ECO:0000313" key="1">
    <source>
        <dbReference type="EMBL" id="EWG50953.1"/>
    </source>
</evidence>
<name>W7MGY3_GIBM7</name>
<dbReference type="KEGG" id="fvr:FVEG_10068"/>
<dbReference type="GeneID" id="30067683"/>
<organism evidence="1 2">
    <name type="scientific">Gibberella moniliformis (strain M3125 / FGSC 7600)</name>
    <name type="common">Maize ear and stalk rot fungus</name>
    <name type="synonym">Fusarium verticillioides</name>
    <dbReference type="NCBI Taxonomy" id="334819"/>
    <lineage>
        <taxon>Eukaryota</taxon>
        <taxon>Fungi</taxon>
        <taxon>Dikarya</taxon>
        <taxon>Ascomycota</taxon>
        <taxon>Pezizomycotina</taxon>
        <taxon>Sordariomycetes</taxon>
        <taxon>Hypocreomycetidae</taxon>
        <taxon>Hypocreales</taxon>
        <taxon>Nectriaceae</taxon>
        <taxon>Fusarium</taxon>
        <taxon>Fusarium fujikuroi species complex</taxon>
    </lineage>
</organism>
<dbReference type="Proteomes" id="UP000009096">
    <property type="component" value="Chromosome 9"/>
</dbReference>
<gene>
    <name evidence="1" type="ORF">FVEG_10068</name>
</gene>
<dbReference type="EMBL" id="DS022255">
    <property type="protein sequence ID" value="EWG50953.1"/>
    <property type="molecule type" value="Genomic_DNA"/>
</dbReference>
<proteinExistence type="predicted"/>
<dbReference type="HOGENOM" id="CLU_2236818_0_0_1"/>
<dbReference type="RefSeq" id="XP_018757144.1">
    <property type="nucleotide sequence ID" value="XM_018899133.1"/>
</dbReference>
<keyword evidence="2" id="KW-1185">Reference proteome</keyword>
<dbReference type="Gene3D" id="3.40.462.20">
    <property type="match status" value="1"/>
</dbReference>
<dbReference type="Gene3D" id="3.30.465.10">
    <property type="match status" value="1"/>
</dbReference>
<accession>W7MGY3</accession>
<dbReference type="VEuPathDB" id="FungiDB:FVEG_10068"/>
<dbReference type="STRING" id="334819.W7MGY3"/>
<reference evidence="1 2" key="1">
    <citation type="journal article" date="2010" name="Nature">
        <title>Comparative genomics reveals mobile pathogenicity chromosomes in Fusarium.</title>
        <authorList>
            <person name="Ma L.J."/>
            <person name="van der Does H.C."/>
            <person name="Borkovich K.A."/>
            <person name="Coleman J.J."/>
            <person name="Daboussi M.J."/>
            <person name="Di Pietro A."/>
            <person name="Dufresne M."/>
            <person name="Freitag M."/>
            <person name="Grabherr M."/>
            <person name="Henrissat B."/>
            <person name="Houterman P.M."/>
            <person name="Kang S."/>
            <person name="Shim W.B."/>
            <person name="Woloshuk C."/>
            <person name="Xie X."/>
            <person name="Xu J.R."/>
            <person name="Antoniw J."/>
            <person name="Baker S.E."/>
            <person name="Bluhm B.H."/>
            <person name="Breakspear A."/>
            <person name="Brown D.W."/>
            <person name="Butchko R.A."/>
            <person name="Chapman S."/>
            <person name="Coulson R."/>
            <person name="Coutinho P.M."/>
            <person name="Danchin E.G."/>
            <person name="Diener A."/>
            <person name="Gale L.R."/>
            <person name="Gardiner D.M."/>
            <person name="Goff S."/>
            <person name="Hammond-Kosack K.E."/>
            <person name="Hilburn K."/>
            <person name="Hua-Van A."/>
            <person name="Jonkers W."/>
            <person name="Kazan K."/>
            <person name="Kodira C.D."/>
            <person name="Koehrsen M."/>
            <person name="Kumar L."/>
            <person name="Lee Y.H."/>
            <person name="Li L."/>
            <person name="Manners J.M."/>
            <person name="Miranda-Saavedra D."/>
            <person name="Mukherjee M."/>
            <person name="Park G."/>
            <person name="Park J."/>
            <person name="Park S.Y."/>
            <person name="Proctor R.H."/>
            <person name="Regev A."/>
            <person name="Ruiz-Roldan M.C."/>
            <person name="Sain D."/>
            <person name="Sakthikumar S."/>
            <person name="Sykes S."/>
            <person name="Schwartz D.C."/>
            <person name="Turgeon B.G."/>
            <person name="Wapinski I."/>
            <person name="Yoder O."/>
            <person name="Young S."/>
            <person name="Zeng Q."/>
            <person name="Zhou S."/>
            <person name="Galagan J."/>
            <person name="Cuomo C.A."/>
            <person name="Kistler H.C."/>
            <person name="Rep M."/>
        </authorList>
    </citation>
    <scope>NUCLEOTIDE SEQUENCE [LARGE SCALE GENOMIC DNA]</scope>
    <source>
        <strain evidence="2">M3125 / FGSC 7600</strain>
    </source>
</reference>
<dbReference type="EMBL" id="CM000586">
    <property type="protein sequence ID" value="EWG50953.1"/>
    <property type="molecule type" value="Genomic_DNA"/>
</dbReference>
<protein>
    <submittedName>
        <fullName evidence="1">Uncharacterized protein</fullName>
    </submittedName>
</protein>
<sequence length="105" mass="11671">MRQSPVPGLSSRCSFIEILVIVLTVFSPRCDHYWLEIIAASREEADAEAADQWALDLQRELMDHDPENILDSGYLGYVDDGEVDLKGNFGAGFESLIAVKQTVDP</sequence>
<dbReference type="InterPro" id="IPR016169">
    <property type="entry name" value="FAD-bd_PCMH_sub2"/>
</dbReference>